<dbReference type="Proteomes" id="UP000176404">
    <property type="component" value="Unassembled WGS sequence"/>
</dbReference>
<keyword evidence="1" id="KW-0472">Membrane</keyword>
<reference evidence="2 3" key="1">
    <citation type="journal article" date="2016" name="Nat. Commun.">
        <title>Thousands of microbial genomes shed light on interconnected biogeochemical processes in an aquifer system.</title>
        <authorList>
            <person name="Anantharaman K."/>
            <person name="Brown C.T."/>
            <person name="Hug L.A."/>
            <person name="Sharon I."/>
            <person name="Castelle C.J."/>
            <person name="Probst A.J."/>
            <person name="Thomas B.C."/>
            <person name="Singh A."/>
            <person name="Wilkins M.J."/>
            <person name="Karaoz U."/>
            <person name="Brodie E.L."/>
            <person name="Williams K.H."/>
            <person name="Hubbard S.S."/>
            <person name="Banfield J.F."/>
        </authorList>
    </citation>
    <scope>NUCLEOTIDE SEQUENCE [LARGE SCALE GENOMIC DNA]</scope>
</reference>
<evidence type="ECO:0000313" key="2">
    <source>
        <dbReference type="EMBL" id="OGM60440.1"/>
    </source>
</evidence>
<dbReference type="EMBL" id="MGHD01000004">
    <property type="protein sequence ID" value="OGM60440.1"/>
    <property type="molecule type" value="Genomic_DNA"/>
</dbReference>
<dbReference type="AlphaFoldDB" id="A0A1F8B933"/>
<name>A0A1F8B933_9BACT</name>
<comment type="caution">
    <text evidence="2">The sequence shown here is derived from an EMBL/GenBank/DDBJ whole genome shotgun (WGS) entry which is preliminary data.</text>
</comment>
<protein>
    <submittedName>
        <fullName evidence="2">Uncharacterized protein</fullName>
    </submittedName>
</protein>
<organism evidence="2 3">
    <name type="scientific">Candidatus Woesebacteria bacterium RIFCSPLOWO2_01_FULL_39_10b</name>
    <dbReference type="NCBI Taxonomy" id="1802517"/>
    <lineage>
        <taxon>Bacteria</taxon>
        <taxon>Candidatus Woeseibacteriota</taxon>
    </lineage>
</organism>
<evidence type="ECO:0000256" key="1">
    <source>
        <dbReference type="SAM" id="Phobius"/>
    </source>
</evidence>
<evidence type="ECO:0000313" key="3">
    <source>
        <dbReference type="Proteomes" id="UP000176404"/>
    </source>
</evidence>
<accession>A0A1F8B933</accession>
<gene>
    <name evidence="2" type="ORF">A2892_00200</name>
</gene>
<dbReference type="STRING" id="1802517.A2892_00200"/>
<sequence>MIITSRTFKKVNTSFSLVFLPLVAIIVFSLLLLNLGKEGYLKFSKVLSDYRGAKYSETIFQEKKEGLIKVRQEALEKSDLTLVALPERNPAAIIVSILRSLLQEQSLVIGSIELKVVTEKDNIKTSELKLEMTDSKENLLNVINFFKSLDQITPVVSLGEVELIGSDEQLRYGLKLNIFWSELPKELSPISQPIESLTREEQELIAKLSNFKSPGLVNFDLAPSQNLERQNPFN</sequence>
<feature type="transmembrane region" description="Helical" evidence="1">
    <location>
        <begin position="15"/>
        <end position="35"/>
    </location>
</feature>
<keyword evidence="1" id="KW-1133">Transmembrane helix</keyword>
<proteinExistence type="predicted"/>
<keyword evidence="1" id="KW-0812">Transmembrane</keyword>